<name>A0ABY4YYX7_9MICO</name>
<reference evidence="1" key="1">
    <citation type="submission" date="2022-06" db="EMBL/GenBank/DDBJ databases">
        <title>Ornithinimicrobium HY1793.</title>
        <authorList>
            <person name="Huang Y."/>
        </authorList>
    </citation>
    <scope>NUCLEOTIDE SEQUENCE</scope>
    <source>
        <strain evidence="1">HY1793</strain>
    </source>
</reference>
<evidence type="ECO:0000313" key="2">
    <source>
        <dbReference type="Proteomes" id="UP001056455"/>
    </source>
</evidence>
<evidence type="ECO:0000313" key="1">
    <source>
        <dbReference type="EMBL" id="USQ81940.1"/>
    </source>
</evidence>
<dbReference type="EMBL" id="CP099489">
    <property type="protein sequence ID" value="USQ81940.1"/>
    <property type="molecule type" value="Genomic_DNA"/>
</dbReference>
<accession>A0ABY4YYX7</accession>
<organism evidence="1 2">
    <name type="scientific">Ornithinimicrobium faecis</name>
    <dbReference type="NCBI Taxonomy" id="2934158"/>
    <lineage>
        <taxon>Bacteria</taxon>
        <taxon>Bacillati</taxon>
        <taxon>Actinomycetota</taxon>
        <taxon>Actinomycetes</taxon>
        <taxon>Micrococcales</taxon>
        <taxon>Ornithinimicrobiaceae</taxon>
        <taxon>Ornithinimicrobium</taxon>
    </lineage>
</organism>
<proteinExistence type="predicted"/>
<gene>
    <name evidence="1" type="ORF">NF556_09955</name>
</gene>
<dbReference type="RefSeq" id="WP_252595475.1">
    <property type="nucleotide sequence ID" value="NZ_CP099489.1"/>
</dbReference>
<dbReference type="Proteomes" id="UP001056455">
    <property type="component" value="Chromosome"/>
</dbReference>
<protein>
    <submittedName>
        <fullName evidence="1">Uncharacterized protein</fullName>
    </submittedName>
</protein>
<sequence length="183" mass="20092">MEAADDGGGDGASSHEDTLEQFAAMAGIEDPPEVDPIRVISQAEWSDVMFECLTEVGFPVTVGEHGDVGMEFASSDQMAAYDRAMYVCMAQYPVDSRHAEALTDDELEIYYGWVLEHPVACMRERGHPVAEPPTLSTFIANYRARGELNFFADGLPVGQEAEIMNDVLEHCETEPPLEVLSTD</sequence>
<keyword evidence="2" id="KW-1185">Reference proteome</keyword>